<feature type="transmembrane region" description="Helical" evidence="13">
    <location>
        <begin position="59"/>
        <end position="83"/>
    </location>
</feature>
<dbReference type="NCBIfam" id="TIGR00797">
    <property type="entry name" value="matE"/>
    <property type="match status" value="1"/>
</dbReference>
<feature type="transmembrane region" description="Helical" evidence="13">
    <location>
        <begin position="358"/>
        <end position="378"/>
    </location>
</feature>
<feature type="transmembrane region" description="Helical" evidence="13">
    <location>
        <begin position="16"/>
        <end position="34"/>
    </location>
</feature>
<evidence type="ECO:0000256" key="4">
    <source>
        <dbReference type="ARBA" id="ARBA00020268"/>
    </source>
</evidence>
<feature type="transmembrane region" description="Helical" evidence="13">
    <location>
        <begin position="103"/>
        <end position="124"/>
    </location>
</feature>
<keyword evidence="5" id="KW-0813">Transport</keyword>
<dbReference type="Pfam" id="PF01554">
    <property type="entry name" value="MatE"/>
    <property type="match status" value="2"/>
</dbReference>
<evidence type="ECO:0000313" key="15">
    <source>
        <dbReference type="Proteomes" id="UP000049979"/>
    </source>
</evidence>
<protein>
    <recommendedName>
        <fullName evidence="4">Probable multidrug resistance protein NorM</fullName>
    </recommendedName>
    <alternativeName>
        <fullName evidence="12">Multidrug-efflux transporter</fullName>
    </alternativeName>
</protein>
<evidence type="ECO:0000256" key="11">
    <source>
        <dbReference type="ARBA" id="ARBA00023136"/>
    </source>
</evidence>
<dbReference type="Proteomes" id="UP000049979">
    <property type="component" value="Unassembled WGS sequence"/>
</dbReference>
<dbReference type="InterPro" id="IPR050222">
    <property type="entry name" value="MATE_MdtK"/>
</dbReference>
<evidence type="ECO:0000256" key="12">
    <source>
        <dbReference type="ARBA" id="ARBA00031636"/>
    </source>
</evidence>
<evidence type="ECO:0000256" key="1">
    <source>
        <dbReference type="ARBA" id="ARBA00003408"/>
    </source>
</evidence>
<dbReference type="PANTHER" id="PTHR43298">
    <property type="entry name" value="MULTIDRUG RESISTANCE PROTEIN NORM-RELATED"/>
    <property type="match status" value="1"/>
</dbReference>
<comment type="similarity">
    <text evidence="3">Belongs to the multi antimicrobial extrusion (MATE) (TC 2.A.66.1) family.</text>
</comment>
<keyword evidence="7" id="KW-1003">Cell membrane</keyword>
<evidence type="ECO:0000256" key="2">
    <source>
        <dbReference type="ARBA" id="ARBA00004651"/>
    </source>
</evidence>
<feature type="transmembrane region" description="Helical" evidence="13">
    <location>
        <begin position="320"/>
        <end position="338"/>
    </location>
</feature>
<dbReference type="GO" id="GO:0006811">
    <property type="term" value="P:monoatomic ion transport"/>
    <property type="evidence" value="ECO:0007669"/>
    <property type="project" value="UniProtKB-KW"/>
</dbReference>
<evidence type="ECO:0000256" key="13">
    <source>
        <dbReference type="SAM" id="Phobius"/>
    </source>
</evidence>
<dbReference type="GO" id="GO:0042910">
    <property type="term" value="F:xenobiotic transmembrane transporter activity"/>
    <property type="evidence" value="ECO:0007669"/>
    <property type="project" value="InterPro"/>
</dbReference>
<evidence type="ECO:0000256" key="10">
    <source>
        <dbReference type="ARBA" id="ARBA00023065"/>
    </source>
</evidence>
<evidence type="ECO:0000256" key="3">
    <source>
        <dbReference type="ARBA" id="ARBA00010199"/>
    </source>
</evidence>
<evidence type="ECO:0000256" key="9">
    <source>
        <dbReference type="ARBA" id="ARBA00022989"/>
    </source>
</evidence>
<feature type="transmembrane region" description="Helical" evidence="13">
    <location>
        <begin position="195"/>
        <end position="215"/>
    </location>
</feature>
<dbReference type="RefSeq" id="WP_055067524.1">
    <property type="nucleotide sequence ID" value="NZ_CP173697.1"/>
</dbReference>
<dbReference type="GO" id="GO:0015297">
    <property type="term" value="F:antiporter activity"/>
    <property type="evidence" value="ECO:0007669"/>
    <property type="project" value="UniProtKB-KW"/>
</dbReference>
<organism evidence="14 15">
    <name type="scientific">Roseburia faecis</name>
    <dbReference type="NCBI Taxonomy" id="301302"/>
    <lineage>
        <taxon>Bacteria</taxon>
        <taxon>Bacillati</taxon>
        <taxon>Bacillota</taxon>
        <taxon>Clostridia</taxon>
        <taxon>Lachnospirales</taxon>
        <taxon>Lachnospiraceae</taxon>
        <taxon>Roseburia</taxon>
    </lineage>
</organism>
<sequence>MGTNEKKMTTGSPGKLIITFAIPLMLGNILQQFYTMADTMIVGQVVGVEALAAVGAGDWLVWLVFGIMTGITQGFSILVAQFYGAREKENLKCAVAKSYIMTALLSVIVLAVSEGAVYHVLLFLQTPDNVIDLTMLYLRLIFAGIPIIAAYNIFAAILRALGNSRSPLIAMTIAALINVGLDLLFVAVFGWGVAGAAVATVIAQGFSALYCLMVLRKIPDIRLEKQDFYRQPAMSLRLLKVATPLAIQNVIISVGGLTVQYVVNGFGFLFVAGFTASNKLYGVLEMAAVSYGYAITTYVGQNLGAKKYQRIRKGVHSGTYMALLTSVVISGVMVLFGRNILSLFVSGEPEQIRQVLDIAYKYLFIMAIFLWVLYLLYVYRSAIQGLGNTLIPLASGIAEFVMRVSVALLLPKLIGEDGIFYAEICAWTSAAVLLFISYMIIIRKYKDSSDSSELPAKGL</sequence>
<dbReference type="InterPro" id="IPR002528">
    <property type="entry name" value="MATE_fam"/>
</dbReference>
<feature type="transmembrane region" description="Helical" evidence="13">
    <location>
        <begin position="136"/>
        <end position="161"/>
    </location>
</feature>
<evidence type="ECO:0000313" key="14">
    <source>
        <dbReference type="EMBL" id="CRL36438.1"/>
    </source>
</evidence>
<dbReference type="GO" id="GO:0005886">
    <property type="term" value="C:plasma membrane"/>
    <property type="evidence" value="ECO:0007669"/>
    <property type="project" value="UniProtKB-SubCell"/>
</dbReference>
<dbReference type="GeneID" id="99747243"/>
<proteinExistence type="inferred from homology"/>
<feature type="transmembrane region" description="Helical" evidence="13">
    <location>
        <begin position="420"/>
        <end position="441"/>
    </location>
</feature>
<reference evidence="15" key="1">
    <citation type="submission" date="2015-05" db="EMBL/GenBank/DDBJ databases">
        <authorList>
            <consortium name="Pathogen Informatics"/>
        </authorList>
    </citation>
    <scope>NUCLEOTIDE SEQUENCE [LARGE SCALE GENOMIC DNA]</scope>
    <source>
        <strain evidence="15">M72</strain>
    </source>
</reference>
<dbReference type="OrthoDB" id="9776324at2"/>
<evidence type="ECO:0000256" key="6">
    <source>
        <dbReference type="ARBA" id="ARBA00022449"/>
    </source>
</evidence>
<evidence type="ECO:0000256" key="7">
    <source>
        <dbReference type="ARBA" id="ARBA00022475"/>
    </source>
</evidence>
<feature type="transmembrane region" description="Helical" evidence="13">
    <location>
        <begin position="250"/>
        <end position="274"/>
    </location>
</feature>
<keyword evidence="15" id="KW-1185">Reference proteome</keyword>
<keyword evidence="9 13" id="KW-1133">Transmembrane helix</keyword>
<comment type="function">
    <text evidence="1">Multidrug efflux pump.</text>
</comment>
<dbReference type="PANTHER" id="PTHR43298:SF2">
    <property type="entry name" value="FMN_FAD EXPORTER YEEO-RELATED"/>
    <property type="match status" value="1"/>
</dbReference>
<comment type="subcellular location">
    <subcellularLocation>
        <location evidence="2">Cell membrane</location>
        <topology evidence="2">Multi-pass membrane protein</topology>
    </subcellularLocation>
</comment>
<keyword evidence="6" id="KW-0050">Antiport</keyword>
<feature type="transmembrane region" description="Helical" evidence="13">
    <location>
        <begin position="390"/>
        <end position="414"/>
    </location>
</feature>
<feature type="transmembrane region" description="Helical" evidence="13">
    <location>
        <begin position="168"/>
        <end position="189"/>
    </location>
</feature>
<accession>A0A0M6WI93</accession>
<keyword evidence="8 13" id="KW-0812">Transmembrane</keyword>
<dbReference type="PIRSF" id="PIRSF006603">
    <property type="entry name" value="DinF"/>
    <property type="match status" value="1"/>
</dbReference>
<gene>
    <name evidence="14" type="ORF">M72_26241</name>
</gene>
<name>A0A0M6WI93_9FIRM</name>
<feature type="transmembrane region" description="Helical" evidence="13">
    <location>
        <begin position="280"/>
        <end position="299"/>
    </location>
</feature>
<keyword evidence="11 13" id="KW-0472">Membrane</keyword>
<keyword evidence="10" id="KW-0406">Ion transport</keyword>
<evidence type="ECO:0000256" key="8">
    <source>
        <dbReference type="ARBA" id="ARBA00022692"/>
    </source>
</evidence>
<evidence type="ECO:0000256" key="5">
    <source>
        <dbReference type="ARBA" id="ARBA00022448"/>
    </source>
</evidence>
<dbReference type="AlphaFoldDB" id="A0A0M6WI93"/>
<dbReference type="EMBL" id="CVRR01000012">
    <property type="protein sequence ID" value="CRL36438.1"/>
    <property type="molecule type" value="Genomic_DNA"/>
</dbReference>
<dbReference type="InterPro" id="IPR048279">
    <property type="entry name" value="MdtK-like"/>
</dbReference>
<dbReference type="CDD" id="cd13138">
    <property type="entry name" value="MATE_yoeA_like"/>
    <property type="match status" value="1"/>
</dbReference>